<dbReference type="Proteomes" id="UP000482960">
    <property type="component" value="Unassembled WGS sequence"/>
</dbReference>
<feature type="transmembrane region" description="Helical" evidence="5">
    <location>
        <begin position="9"/>
        <end position="26"/>
    </location>
</feature>
<keyword evidence="4 5" id="KW-0472">Membrane</keyword>
<keyword evidence="8" id="KW-1185">Reference proteome</keyword>
<comment type="subcellular location">
    <subcellularLocation>
        <location evidence="5">Cell membrane</location>
        <topology evidence="5">Multi-pass membrane protein</topology>
    </subcellularLocation>
    <subcellularLocation>
        <location evidence="1">Membrane</location>
        <topology evidence="1">Multi-pass membrane protein</topology>
    </subcellularLocation>
</comment>
<dbReference type="PROSITE" id="PS50928">
    <property type="entry name" value="ABC_TM1"/>
    <property type="match status" value="1"/>
</dbReference>
<evidence type="ECO:0000313" key="7">
    <source>
        <dbReference type="EMBL" id="GFJ94984.1"/>
    </source>
</evidence>
<dbReference type="InterPro" id="IPR000515">
    <property type="entry name" value="MetI-like"/>
</dbReference>
<reference evidence="7 8" key="2">
    <citation type="submission" date="2020-03" db="EMBL/GenBank/DDBJ databases">
        <authorList>
            <person name="Ichikawa N."/>
            <person name="Kimura A."/>
            <person name="Kitahashi Y."/>
            <person name="Uohara A."/>
        </authorList>
    </citation>
    <scope>NUCLEOTIDE SEQUENCE [LARGE SCALE GENOMIC DNA]</scope>
    <source>
        <strain evidence="7 8">NBRC 108638</strain>
    </source>
</reference>
<evidence type="ECO:0000259" key="6">
    <source>
        <dbReference type="PROSITE" id="PS50928"/>
    </source>
</evidence>
<reference evidence="7 8" key="1">
    <citation type="submission" date="2020-03" db="EMBL/GenBank/DDBJ databases">
        <title>Whole genome shotgun sequence of Phytohabitans rumicis NBRC 108638.</title>
        <authorList>
            <person name="Komaki H."/>
            <person name="Tamura T."/>
        </authorList>
    </citation>
    <scope>NUCLEOTIDE SEQUENCE [LARGE SCALE GENOMIC DNA]</scope>
    <source>
        <strain evidence="7 8">NBRC 108638</strain>
    </source>
</reference>
<keyword evidence="3 5" id="KW-1133">Transmembrane helix</keyword>
<dbReference type="GO" id="GO:0005886">
    <property type="term" value="C:plasma membrane"/>
    <property type="evidence" value="ECO:0007669"/>
    <property type="project" value="UniProtKB-SubCell"/>
</dbReference>
<dbReference type="InterPro" id="IPR035906">
    <property type="entry name" value="MetI-like_sf"/>
</dbReference>
<comment type="caution">
    <text evidence="7">The sequence shown here is derived from an EMBL/GenBank/DDBJ whole genome shotgun (WGS) entry which is preliminary data.</text>
</comment>
<feature type="transmembrane region" description="Helical" evidence="5">
    <location>
        <begin position="246"/>
        <end position="272"/>
    </location>
</feature>
<dbReference type="CDD" id="cd06261">
    <property type="entry name" value="TM_PBP2"/>
    <property type="match status" value="1"/>
</dbReference>
<feature type="transmembrane region" description="Helical" evidence="5">
    <location>
        <begin position="190"/>
        <end position="210"/>
    </location>
</feature>
<feature type="transmembrane region" description="Helical" evidence="5">
    <location>
        <begin position="140"/>
        <end position="170"/>
    </location>
</feature>
<accession>A0A6V8LFA9</accession>
<gene>
    <name evidence="7" type="ORF">Prum_086260</name>
</gene>
<dbReference type="PANTHER" id="PTHR43376">
    <property type="entry name" value="OLIGOPEPTIDE TRANSPORT SYSTEM PERMEASE PROTEIN"/>
    <property type="match status" value="1"/>
</dbReference>
<dbReference type="GO" id="GO:0055085">
    <property type="term" value="P:transmembrane transport"/>
    <property type="evidence" value="ECO:0007669"/>
    <property type="project" value="InterPro"/>
</dbReference>
<comment type="similarity">
    <text evidence="5">Belongs to the binding-protein-dependent transport system permease family.</text>
</comment>
<evidence type="ECO:0000256" key="2">
    <source>
        <dbReference type="ARBA" id="ARBA00022692"/>
    </source>
</evidence>
<dbReference type="SUPFAM" id="SSF161098">
    <property type="entry name" value="MetI-like"/>
    <property type="match status" value="1"/>
</dbReference>
<dbReference type="RefSeq" id="WP_173082358.1">
    <property type="nucleotide sequence ID" value="NZ_BAABJB010000064.1"/>
</dbReference>
<keyword evidence="5" id="KW-0813">Transport</keyword>
<evidence type="ECO:0000313" key="8">
    <source>
        <dbReference type="Proteomes" id="UP000482960"/>
    </source>
</evidence>
<sequence length="331" mass="36931">MGRYFARKVAIYVLTFFVAVTINWIVPRFMPGDPVSRMLSRHSVSNPDAVAPMLEYYNSVFGLDVPLWRQYVNYWAELFQGNMGVSVWLFPAPVTEVILGAVPYTLALLIPSILLSWYTGNKVGALAARRKWLDNSVLPLGYALMATPYMWLAILLAWSLAIVAGLFPVAGGYAFDLQPSLSWTFLNSLLQHWFLPFLSLFLVAFGGWAIGMRNLIIYELEADYANYLESLGAPRRLIRRYAFRNALLPQLTGLALQLGVLVAGALVTEIVFGYPGLGRLILMAIQNQDFFLLQGAFLFIVIGVLLANFIIDIVYVLVDPRTRTGMQGSAA</sequence>
<keyword evidence="2 5" id="KW-0812">Transmembrane</keyword>
<evidence type="ECO:0000256" key="4">
    <source>
        <dbReference type="ARBA" id="ARBA00023136"/>
    </source>
</evidence>
<organism evidence="7 8">
    <name type="scientific">Phytohabitans rumicis</name>
    <dbReference type="NCBI Taxonomy" id="1076125"/>
    <lineage>
        <taxon>Bacteria</taxon>
        <taxon>Bacillati</taxon>
        <taxon>Actinomycetota</taxon>
        <taxon>Actinomycetes</taxon>
        <taxon>Micromonosporales</taxon>
        <taxon>Micromonosporaceae</taxon>
    </lineage>
</organism>
<evidence type="ECO:0000256" key="3">
    <source>
        <dbReference type="ARBA" id="ARBA00022989"/>
    </source>
</evidence>
<proteinExistence type="inferred from homology"/>
<evidence type="ECO:0000256" key="1">
    <source>
        <dbReference type="ARBA" id="ARBA00004141"/>
    </source>
</evidence>
<dbReference type="Pfam" id="PF00528">
    <property type="entry name" value="BPD_transp_1"/>
    <property type="match status" value="1"/>
</dbReference>
<dbReference type="AlphaFoldDB" id="A0A6V8LFA9"/>
<dbReference type="EMBL" id="BLPG01000001">
    <property type="protein sequence ID" value="GFJ94984.1"/>
    <property type="molecule type" value="Genomic_DNA"/>
</dbReference>
<feature type="domain" description="ABC transmembrane type-1" evidence="6">
    <location>
        <begin position="102"/>
        <end position="311"/>
    </location>
</feature>
<feature type="transmembrane region" description="Helical" evidence="5">
    <location>
        <begin position="292"/>
        <end position="318"/>
    </location>
</feature>
<dbReference type="PANTHER" id="PTHR43376:SF1">
    <property type="entry name" value="OLIGOPEPTIDE TRANSPORT SYSTEM PERMEASE PROTEIN"/>
    <property type="match status" value="1"/>
</dbReference>
<evidence type="ECO:0000256" key="5">
    <source>
        <dbReference type="RuleBase" id="RU363032"/>
    </source>
</evidence>
<protein>
    <submittedName>
        <fullName evidence="7">Peptide ABC transporter permease</fullName>
    </submittedName>
</protein>
<name>A0A6V8LFA9_9ACTN</name>
<feature type="transmembrane region" description="Helical" evidence="5">
    <location>
        <begin position="97"/>
        <end position="119"/>
    </location>
</feature>